<dbReference type="Pfam" id="PF05951">
    <property type="entry name" value="Peptidase_M15_2"/>
    <property type="match status" value="1"/>
</dbReference>
<keyword evidence="7" id="KW-0862">Zinc</keyword>
<keyword evidence="5" id="KW-0732">Signal</keyword>
<keyword evidence="8" id="KW-0408">Iron</keyword>
<dbReference type="InterPro" id="IPR010275">
    <property type="entry name" value="MepK"/>
</dbReference>
<dbReference type="SUPFAM" id="SSF55166">
    <property type="entry name" value="Hedgehog/DD-peptidase"/>
    <property type="match status" value="1"/>
</dbReference>
<evidence type="ECO:0000256" key="5">
    <source>
        <dbReference type="ARBA" id="ARBA00022729"/>
    </source>
</evidence>
<name>A0A8J6NAN0_9BACT</name>
<dbReference type="Gene3D" id="3.30.1380.10">
    <property type="match status" value="1"/>
</dbReference>
<evidence type="ECO:0000313" key="14">
    <source>
        <dbReference type="Proteomes" id="UP000599024"/>
    </source>
</evidence>
<evidence type="ECO:0000256" key="9">
    <source>
        <dbReference type="ARBA" id="ARBA00023049"/>
    </source>
</evidence>
<evidence type="ECO:0000256" key="8">
    <source>
        <dbReference type="ARBA" id="ARBA00023014"/>
    </source>
</evidence>
<keyword evidence="10" id="KW-0961">Cell wall biogenesis/degradation</keyword>
<keyword evidence="9" id="KW-0482">Metalloprotease</keyword>
<comment type="pathway">
    <text evidence="2">Cell wall biogenesis; cell wall polysaccharide biosynthesis.</text>
</comment>
<keyword evidence="4" id="KW-0479">Metal-binding</keyword>
<dbReference type="InterPro" id="IPR006311">
    <property type="entry name" value="TAT_signal"/>
</dbReference>
<keyword evidence="3" id="KW-0645">Protease</keyword>
<dbReference type="PROSITE" id="PS51318">
    <property type="entry name" value="TAT"/>
    <property type="match status" value="1"/>
</dbReference>
<comment type="cofactor">
    <cofactor evidence="1">
        <name>Zn(2+)</name>
        <dbReference type="ChEBI" id="CHEBI:29105"/>
    </cofactor>
</comment>
<evidence type="ECO:0000313" key="13">
    <source>
        <dbReference type="EMBL" id="MBC8208545.1"/>
    </source>
</evidence>
<dbReference type="InterPro" id="IPR009045">
    <property type="entry name" value="Zn_M74/Hedgehog-like"/>
</dbReference>
<keyword evidence="6" id="KW-0378">Hydrolase</keyword>
<dbReference type="AlphaFoldDB" id="A0A8J6NAN0"/>
<dbReference type="EMBL" id="JACNLK010000045">
    <property type="protein sequence ID" value="MBC8208545.1"/>
    <property type="molecule type" value="Genomic_DNA"/>
</dbReference>
<dbReference type="CDD" id="cd14844">
    <property type="entry name" value="Zn-DD-carboxypeptidase_like"/>
    <property type="match status" value="1"/>
</dbReference>
<sequence>MKESVEEVSRLSRRSFLLASAQLAGALWVVAPVESLAVPILKAEAEKKKRDRRLLTIKAESRVRKKAITLHNLNTGEHLELFARSGRERNDECQGQVQKFLRDHRTGEQHAIDPDLIDILADIQYACDRRGVFEILSGYRSPKTNTMLRKRSNNVARKSYHMTGQAIDIRFQGLSTRELRNVARSLKRGGVGYYPKSSFVHIDTGPVRTW</sequence>
<organism evidence="13 14">
    <name type="scientific">Candidatus Desulfatifera sulfidica</name>
    <dbReference type="NCBI Taxonomy" id="2841691"/>
    <lineage>
        <taxon>Bacteria</taxon>
        <taxon>Pseudomonadati</taxon>
        <taxon>Thermodesulfobacteriota</taxon>
        <taxon>Desulfobulbia</taxon>
        <taxon>Desulfobulbales</taxon>
        <taxon>Desulfobulbaceae</taxon>
        <taxon>Candidatus Desulfatifera</taxon>
    </lineage>
</organism>
<evidence type="ECO:0000256" key="7">
    <source>
        <dbReference type="ARBA" id="ARBA00022833"/>
    </source>
</evidence>
<evidence type="ECO:0000256" key="10">
    <source>
        <dbReference type="ARBA" id="ARBA00023316"/>
    </source>
</evidence>
<dbReference type="GO" id="GO:0008237">
    <property type="term" value="F:metallopeptidase activity"/>
    <property type="evidence" value="ECO:0007669"/>
    <property type="project" value="UniProtKB-KW"/>
</dbReference>
<protein>
    <recommendedName>
        <fullName evidence="12">Murein endopeptidase K</fullName>
    </recommendedName>
</protein>
<evidence type="ECO:0000256" key="3">
    <source>
        <dbReference type="ARBA" id="ARBA00022670"/>
    </source>
</evidence>
<evidence type="ECO:0000256" key="2">
    <source>
        <dbReference type="ARBA" id="ARBA00004776"/>
    </source>
</evidence>
<accession>A0A8J6NAN0</accession>
<dbReference type="PANTHER" id="PTHR37425:SF1">
    <property type="entry name" value="OUTER MEMBRANE PROTEIN"/>
    <property type="match status" value="1"/>
</dbReference>
<dbReference type="Proteomes" id="UP000599024">
    <property type="component" value="Unassembled WGS sequence"/>
</dbReference>
<evidence type="ECO:0000256" key="4">
    <source>
        <dbReference type="ARBA" id="ARBA00022723"/>
    </source>
</evidence>
<dbReference type="GO" id="GO:0006508">
    <property type="term" value="P:proteolysis"/>
    <property type="evidence" value="ECO:0007669"/>
    <property type="project" value="UniProtKB-KW"/>
</dbReference>
<gene>
    <name evidence="13" type="ORF">H8E79_05210</name>
</gene>
<comment type="caution">
    <text evidence="13">The sequence shown here is derived from an EMBL/GenBank/DDBJ whole genome shotgun (WGS) entry which is preliminary data.</text>
</comment>
<dbReference type="GO" id="GO:0051536">
    <property type="term" value="F:iron-sulfur cluster binding"/>
    <property type="evidence" value="ECO:0007669"/>
    <property type="project" value="UniProtKB-KW"/>
</dbReference>
<comment type="similarity">
    <text evidence="11">Belongs to the peptidase M15 family.</text>
</comment>
<evidence type="ECO:0000256" key="11">
    <source>
        <dbReference type="ARBA" id="ARBA00093448"/>
    </source>
</evidence>
<evidence type="ECO:0000256" key="6">
    <source>
        <dbReference type="ARBA" id="ARBA00022801"/>
    </source>
</evidence>
<dbReference type="PANTHER" id="PTHR37425">
    <property type="match status" value="1"/>
</dbReference>
<keyword evidence="8" id="KW-0411">Iron-sulfur</keyword>
<dbReference type="GO" id="GO:0046872">
    <property type="term" value="F:metal ion binding"/>
    <property type="evidence" value="ECO:0007669"/>
    <property type="project" value="UniProtKB-KW"/>
</dbReference>
<dbReference type="GO" id="GO:0071555">
    <property type="term" value="P:cell wall organization"/>
    <property type="evidence" value="ECO:0007669"/>
    <property type="project" value="UniProtKB-KW"/>
</dbReference>
<reference evidence="13 14" key="1">
    <citation type="submission" date="2020-08" db="EMBL/GenBank/DDBJ databases">
        <title>Bridging the membrane lipid divide: bacteria of the FCB group superphylum have the potential to synthesize archaeal ether lipids.</title>
        <authorList>
            <person name="Villanueva L."/>
            <person name="Von Meijenfeldt F.A.B."/>
            <person name="Westbye A.B."/>
            <person name="Yadav S."/>
            <person name="Hopmans E.C."/>
            <person name="Dutilh B.E."/>
            <person name="Sinninghe Damste J.S."/>
        </authorList>
    </citation>
    <scope>NUCLEOTIDE SEQUENCE [LARGE SCALE GENOMIC DNA]</scope>
    <source>
        <strain evidence="13">NIOZ-UU81</strain>
    </source>
</reference>
<proteinExistence type="inferred from homology"/>
<evidence type="ECO:0000256" key="12">
    <source>
        <dbReference type="ARBA" id="ARBA00093666"/>
    </source>
</evidence>
<evidence type="ECO:0000256" key="1">
    <source>
        <dbReference type="ARBA" id="ARBA00001947"/>
    </source>
</evidence>